<evidence type="ECO:0000313" key="1">
    <source>
        <dbReference type="EMBL" id="BCD69986.1"/>
    </source>
</evidence>
<organism evidence="1 2">
    <name type="scientific">Helicobacter suis</name>
    <dbReference type="NCBI Taxonomy" id="104628"/>
    <lineage>
        <taxon>Bacteria</taxon>
        <taxon>Pseudomonadati</taxon>
        <taxon>Campylobacterota</taxon>
        <taxon>Epsilonproteobacteria</taxon>
        <taxon>Campylobacterales</taxon>
        <taxon>Helicobacteraceae</taxon>
        <taxon>Helicobacter</taxon>
    </lineage>
</organism>
<sequence>MGNLPDMSKYPRPLKITFVDGDIWEGVELEAVYYAGNYSYVPEDDSEDELFVNYQGMGYSIKASDIQKIESQRQN</sequence>
<reference evidence="1 2" key="1">
    <citation type="submission" date="2019-06" db="EMBL/GenBank/DDBJ databases">
        <title>Complete genome sequence of Helicobacter suis SNTW101c.</title>
        <authorList>
            <person name="Rimbara E."/>
            <person name="Suzuki M."/>
            <person name="Matsui H."/>
            <person name="Nakamura M."/>
            <person name="Mori S."/>
            <person name="Shibayama K."/>
        </authorList>
    </citation>
    <scope>NUCLEOTIDE SEQUENCE [LARGE SCALE GENOMIC DNA]</scope>
    <source>
        <strain evidence="1 2">SNTW101c</strain>
    </source>
</reference>
<dbReference type="Proteomes" id="UP000317935">
    <property type="component" value="Chromosome"/>
</dbReference>
<protein>
    <submittedName>
        <fullName evidence="1">Uncharacterized protein</fullName>
    </submittedName>
</protein>
<dbReference type="AlphaFoldDB" id="A0A6J4CX10"/>
<dbReference type="GeneID" id="56929312"/>
<dbReference type="OrthoDB" id="5331511at2"/>
<dbReference type="EMBL" id="AP019774">
    <property type="protein sequence ID" value="BCD69986.1"/>
    <property type="molecule type" value="Genomic_DNA"/>
</dbReference>
<accession>A0A6J4CX10</accession>
<name>A0A6J4CX10_9HELI</name>
<gene>
    <name evidence="1" type="ORF">SNTW_06310</name>
</gene>
<evidence type="ECO:0000313" key="2">
    <source>
        <dbReference type="Proteomes" id="UP000317935"/>
    </source>
</evidence>
<proteinExistence type="predicted"/>
<dbReference type="RefSeq" id="WP_040499291.1">
    <property type="nucleotide sequence ID" value="NZ_AP019774.1"/>
</dbReference>